<name>A0A806K0K5_9BACT</name>
<evidence type="ECO:0000256" key="1">
    <source>
        <dbReference type="ARBA" id="ARBA00009013"/>
    </source>
</evidence>
<dbReference type="InterPro" id="IPR003658">
    <property type="entry name" value="Anti-sigma_ant"/>
</dbReference>
<evidence type="ECO:0000313" key="4">
    <source>
        <dbReference type="EMBL" id="AGS53216.1"/>
    </source>
</evidence>
<dbReference type="NCBIfam" id="TIGR00377">
    <property type="entry name" value="ant_ant_sig"/>
    <property type="match status" value="1"/>
</dbReference>
<dbReference type="PANTHER" id="PTHR33495">
    <property type="entry name" value="ANTI-SIGMA FACTOR ANTAGONIST TM_1081-RELATED-RELATED"/>
    <property type="match status" value="1"/>
</dbReference>
<dbReference type="PANTHER" id="PTHR33495:SF2">
    <property type="entry name" value="ANTI-SIGMA FACTOR ANTAGONIST TM_1081-RELATED"/>
    <property type="match status" value="1"/>
</dbReference>
<dbReference type="AlphaFoldDB" id="A0A806K0K5"/>
<comment type="similarity">
    <text evidence="1 2">Belongs to the anti-sigma-factor antagonist family.</text>
</comment>
<evidence type="ECO:0000256" key="2">
    <source>
        <dbReference type="RuleBase" id="RU003749"/>
    </source>
</evidence>
<dbReference type="SUPFAM" id="SSF52091">
    <property type="entry name" value="SpoIIaa-like"/>
    <property type="match status" value="1"/>
</dbReference>
<dbReference type="CDD" id="cd07043">
    <property type="entry name" value="STAS_anti-anti-sigma_factors"/>
    <property type="match status" value="1"/>
</dbReference>
<dbReference type="GO" id="GO:0043856">
    <property type="term" value="F:anti-sigma factor antagonist activity"/>
    <property type="evidence" value="ECO:0007669"/>
    <property type="project" value="InterPro"/>
</dbReference>
<dbReference type="Pfam" id="PF01740">
    <property type="entry name" value="STAS"/>
    <property type="match status" value="1"/>
</dbReference>
<protein>
    <recommendedName>
        <fullName evidence="2">Anti-sigma factor antagonist</fullName>
    </recommendedName>
</protein>
<sequence length="99" mass="10892">MEIVKSKNGGKAVFALNGRLDTATAPQLQEALIPAFDEADIVELDFERISYISSAGLRVLLLGEKTAKMKNKSMNIVNVSEMIKQVFDMTGFSDILKII</sequence>
<dbReference type="PROSITE" id="PS50801">
    <property type="entry name" value="STAS"/>
    <property type="match status" value="1"/>
</dbReference>
<evidence type="ECO:0000259" key="3">
    <source>
        <dbReference type="PROSITE" id="PS50801"/>
    </source>
</evidence>
<reference evidence="4" key="1">
    <citation type="submission" date="2012-03" db="EMBL/GenBank/DDBJ databases">
        <title>Functional metagenomics reveals considerable lignocellulase gene clusters in the gut microbiome of a wood-feeding higher termite.</title>
        <authorList>
            <person name="Liu N."/>
        </authorList>
    </citation>
    <scope>NUCLEOTIDE SEQUENCE</scope>
</reference>
<proteinExistence type="inferred from homology"/>
<accession>A0A806K0K5</accession>
<dbReference type="InterPro" id="IPR036513">
    <property type="entry name" value="STAS_dom_sf"/>
</dbReference>
<dbReference type="Gene3D" id="3.30.750.24">
    <property type="entry name" value="STAS domain"/>
    <property type="match status" value="1"/>
</dbReference>
<dbReference type="InterPro" id="IPR002645">
    <property type="entry name" value="STAS_dom"/>
</dbReference>
<dbReference type="EMBL" id="JQ844225">
    <property type="protein sequence ID" value="AGS53216.1"/>
    <property type="molecule type" value="Genomic_DNA"/>
</dbReference>
<organism evidence="4">
    <name type="scientific">uncultured bacterium contig00093</name>
    <dbReference type="NCBI Taxonomy" id="1181564"/>
    <lineage>
        <taxon>Bacteria</taxon>
        <taxon>environmental samples</taxon>
    </lineage>
</organism>
<feature type="domain" description="STAS" evidence="3">
    <location>
        <begin position="1"/>
        <end position="99"/>
    </location>
</feature>